<dbReference type="Proteomes" id="UP000095751">
    <property type="component" value="Unassembled WGS sequence"/>
</dbReference>
<evidence type="ECO:0000256" key="1">
    <source>
        <dbReference type="SAM" id="SignalP"/>
    </source>
</evidence>
<reference evidence="2 3" key="1">
    <citation type="submission" date="2016-09" db="EMBL/GenBank/DDBJ databases">
        <title>Extensive genetic diversity and differential bi-allelic expression allows diatom success in the polar Southern Ocean.</title>
        <authorList>
            <consortium name="DOE Joint Genome Institute"/>
            <person name="Mock T."/>
            <person name="Otillar R.P."/>
            <person name="Strauss J."/>
            <person name="Dupont C."/>
            <person name="Frickenhaus S."/>
            <person name="Maumus F."/>
            <person name="Mcmullan M."/>
            <person name="Sanges R."/>
            <person name="Schmutz J."/>
            <person name="Toseland A."/>
            <person name="Valas R."/>
            <person name="Veluchamy A."/>
            <person name="Ward B.J."/>
            <person name="Allen A."/>
            <person name="Barry K."/>
            <person name="Falciatore A."/>
            <person name="Ferrante M."/>
            <person name="Fortunato A.E."/>
            <person name="Gloeckner G."/>
            <person name="Gruber A."/>
            <person name="Hipkin R."/>
            <person name="Janech M."/>
            <person name="Kroth P."/>
            <person name="Leese F."/>
            <person name="Lindquist E."/>
            <person name="Lyon B.R."/>
            <person name="Martin J."/>
            <person name="Mayer C."/>
            <person name="Parker M."/>
            <person name="Quesneville H."/>
            <person name="Raymond J."/>
            <person name="Uhlig C."/>
            <person name="Valentin K.U."/>
            <person name="Worden A.Z."/>
            <person name="Armbrust E.V."/>
            <person name="Bowler C."/>
            <person name="Green B."/>
            <person name="Moulton V."/>
            <person name="Van Oosterhout C."/>
            <person name="Grigoriev I."/>
        </authorList>
    </citation>
    <scope>NUCLEOTIDE SEQUENCE [LARGE SCALE GENOMIC DNA]</scope>
    <source>
        <strain evidence="2 3">CCMP1102</strain>
    </source>
</reference>
<feature type="chain" id="PRO_5009192090" evidence="1">
    <location>
        <begin position="31"/>
        <end position="132"/>
    </location>
</feature>
<gene>
    <name evidence="2" type="ORF">FRACYDRAFT_250782</name>
</gene>
<proteinExistence type="predicted"/>
<feature type="signal peptide" evidence="1">
    <location>
        <begin position="1"/>
        <end position="30"/>
    </location>
</feature>
<dbReference type="InParanoid" id="A0A1E7EPP9"/>
<sequence>MMKFNTLVITAATVAAAALLSPSASYYVSAQVPPCPTDVSNLETDTSNEFCMCDKSGKLNCDADRGFQCGPVSDPSILKGNDDGDGDFIVYAGIGAVDGVVKTSGGNAATATIALSIVAAVSMIGSTTVDLF</sequence>
<evidence type="ECO:0000313" key="3">
    <source>
        <dbReference type="Proteomes" id="UP000095751"/>
    </source>
</evidence>
<keyword evidence="3" id="KW-1185">Reference proteome</keyword>
<name>A0A1E7EPP9_9STRA</name>
<evidence type="ECO:0000313" key="2">
    <source>
        <dbReference type="EMBL" id="OEU07756.1"/>
    </source>
</evidence>
<dbReference type="AlphaFoldDB" id="A0A1E7EPP9"/>
<organism evidence="2 3">
    <name type="scientific">Fragilariopsis cylindrus CCMP1102</name>
    <dbReference type="NCBI Taxonomy" id="635003"/>
    <lineage>
        <taxon>Eukaryota</taxon>
        <taxon>Sar</taxon>
        <taxon>Stramenopiles</taxon>
        <taxon>Ochrophyta</taxon>
        <taxon>Bacillariophyta</taxon>
        <taxon>Bacillariophyceae</taxon>
        <taxon>Bacillariophycidae</taxon>
        <taxon>Bacillariales</taxon>
        <taxon>Bacillariaceae</taxon>
        <taxon>Fragilariopsis</taxon>
    </lineage>
</organism>
<protein>
    <submittedName>
        <fullName evidence="2">Uncharacterized protein</fullName>
    </submittedName>
</protein>
<accession>A0A1E7EPP9</accession>
<keyword evidence="1" id="KW-0732">Signal</keyword>
<dbReference type="EMBL" id="KV784384">
    <property type="protein sequence ID" value="OEU07756.1"/>
    <property type="molecule type" value="Genomic_DNA"/>
</dbReference>
<dbReference type="KEGG" id="fcy:FRACYDRAFT_250782"/>